<dbReference type="RefSeq" id="WP_368652134.1">
    <property type="nucleotide sequence ID" value="NZ_CP162599.1"/>
</dbReference>
<evidence type="ECO:0000313" key="1">
    <source>
        <dbReference type="EMBL" id="XDK31407.1"/>
    </source>
</evidence>
<reference evidence="1" key="1">
    <citation type="submission" date="2024-07" db="EMBL/GenBank/DDBJ databases">
        <title>Halotolerant mesophilic bacterium Ornithinibacillus sp. 4-3, sp. nov., isolated from soil.</title>
        <authorList>
            <person name="Sidarenka A.V."/>
            <person name="Guliayeva D.E."/>
            <person name="Leanovich S.I."/>
            <person name="Hileuskaya K.S."/>
            <person name="Akhremchuk A.E."/>
            <person name="Sikolenko M.A."/>
            <person name="Valentovich L.N."/>
        </authorList>
    </citation>
    <scope>NUCLEOTIDE SEQUENCE</scope>
    <source>
        <strain evidence="1">4-3</strain>
    </source>
</reference>
<proteinExistence type="predicted"/>
<dbReference type="EMBL" id="CP162599">
    <property type="protein sequence ID" value="XDK31407.1"/>
    <property type="molecule type" value="Genomic_DNA"/>
</dbReference>
<dbReference type="Pfam" id="PF07454">
    <property type="entry name" value="SpoIIP"/>
    <property type="match status" value="1"/>
</dbReference>
<dbReference type="InterPro" id="IPR010897">
    <property type="entry name" value="Spore_II_P"/>
</dbReference>
<protein>
    <submittedName>
        <fullName evidence="1">Stage II sporulation protein P</fullName>
    </submittedName>
</protein>
<dbReference type="NCBIfam" id="TIGR02867">
    <property type="entry name" value="spore_II_P"/>
    <property type="match status" value="1"/>
</dbReference>
<dbReference type="AlphaFoldDB" id="A0AB39HJ54"/>
<gene>
    <name evidence="1" type="primary">spoIIP</name>
    <name evidence="1" type="ORF">AB4Y30_10225</name>
</gene>
<name>A0AB39HJ54_9BACI</name>
<accession>A0AB39HJ54</accession>
<organism evidence="1">
    <name type="scientific">Ornithinibacillus sp. 4-3</name>
    <dbReference type="NCBI Taxonomy" id="3231488"/>
    <lineage>
        <taxon>Bacteria</taxon>
        <taxon>Bacillati</taxon>
        <taxon>Bacillota</taxon>
        <taxon>Bacilli</taxon>
        <taxon>Bacillales</taxon>
        <taxon>Bacillaceae</taxon>
        <taxon>Ornithinibacillus</taxon>
    </lineage>
</organism>
<sequence length="364" mass="41059">MSIIIIFILISVLTTVKPAYRLSSKTITNLTSEVDSSVFLWLMGLENRMLLDSLEMDQGSPSLSKLALETIMHIKPYDFASLLQRETPGLALFNNQIVVAGEGTNYANLSFESSPPLEDVLKDRIAVDDEEEKEIKEEEPKTEIDETARKTVFIYNTHNRESFLPHLPDTDDPNSAYHQEVNIEKVSDHFAKILESKGIGTIVDKTDYMQMLQDKGWNYSQSYKASRETVAEAVANEKDVQYLFDIHRDSLPRNLVTAEIDGKSYAKLLFVVGAEHPNYEKNLALATKLNSLIEAEHKQLTRGVITKKGAGSNGIYNQDLSDNAVLIEFGGYENTLDELYRTVEIVGEVFSDFYWEAEKVDANP</sequence>